<gene>
    <name evidence="2" type="ORF">EI427_23345</name>
</gene>
<reference evidence="2 3" key="1">
    <citation type="submission" date="2018-12" db="EMBL/GenBank/DDBJ databases">
        <title>Flammeovirga pectinis sp. nov., isolated from the gut of the Korean scallop, Patinopecten yessoensis.</title>
        <authorList>
            <person name="Bae J.-W."/>
            <person name="Jeong Y.-S."/>
            <person name="Kang W."/>
        </authorList>
    </citation>
    <scope>NUCLEOTIDE SEQUENCE [LARGE SCALE GENOMIC DNA]</scope>
    <source>
        <strain evidence="2 3">L12M1</strain>
    </source>
</reference>
<dbReference type="InterPro" id="IPR013766">
    <property type="entry name" value="Thioredoxin_domain"/>
</dbReference>
<dbReference type="PROSITE" id="PS51352">
    <property type="entry name" value="THIOREDOXIN_2"/>
    <property type="match status" value="1"/>
</dbReference>
<dbReference type="InterPro" id="IPR036249">
    <property type="entry name" value="Thioredoxin-like_sf"/>
</dbReference>
<evidence type="ECO:0000313" key="2">
    <source>
        <dbReference type="EMBL" id="AZQ65151.1"/>
    </source>
</evidence>
<evidence type="ECO:0000259" key="1">
    <source>
        <dbReference type="PROSITE" id="PS51352"/>
    </source>
</evidence>
<name>A0A3Q9FSU3_9BACT</name>
<dbReference type="SUPFAM" id="SSF52833">
    <property type="entry name" value="Thioredoxin-like"/>
    <property type="match status" value="1"/>
</dbReference>
<dbReference type="AlphaFoldDB" id="A0A3Q9FSU3"/>
<sequence>MTKKLLVFTINILLIGLISCNDKPLQLQPDKYISTTTQAVSQFNSFKNLESLFNHKDDTVRIINFWATWCKPCVKELPYFEQANRYLKENNSKAKIILISLDMSEKNLVKYINKTELTSEVIWLDDADANSWIEKVNPNWDGAIPITLILKNGKQTFHSTDFESYEELKSFIKL</sequence>
<dbReference type="KEGG" id="fll:EI427_23345"/>
<dbReference type="OrthoDB" id="6399635at2"/>
<evidence type="ECO:0000313" key="3">
    <source>
        <dbReference type="Proteomes" id="UP000267268"/>
    </source>
</evidence>
<dbReference type="RefSeq" id="WP_126619588.1">
    <property type="nucleotide sequence ID" value="NZ_CP034563.1"/>
</dbReference>
<proteinExistence type="predicted"/>
<dbReference type="Proteomes" id="UP000267268">
    <property type="component" value="Chromosome 2"/>
</dbReference>
<dbReference type="Pfam" id="PF13905">
    <property type="entry name" value="Thioredoxin_8"/>
    <property type="match status" value="1"/>
</dbReference>
<dbReference type="PROSITE" id="PS51257">
    <property type="entry name" value="PROKAR_LIPOPROTEIN"/>
    <property type="match status" value="1"/>
</dbReference>
<keyword evidence="3" id="KW-1185">Reference proteome</keyword>
<dbReference type="Gene3D" id="3.40.30.10">
    <property type="entry name" value="Glutaredoxin"/>
    <property type="match status" value="1"/>
</dbReference>
<protein>
    <submittedName>
        <fullName evidence="2">TlpA family protein disulfide reductase</fullName>
    </submittedName>
</protein>
<dbReference type="CDD" id="cd02966">
    <property type="entry name" value="TlpA_like_family"/>
    <property type="match status" value="1"/>
</dbReference>
<organism evidence="2 3">
    <name type="scientific">Flammeovirga pectinis</name>
    <dbReference type="NCBI Taxonomy" id="2494373"/>
    <lineage>
        <taxon>Bacteria</taxon>
        <taxon>Pseudomonadati</taxon>
        <taxon>Bacteroidota</taxon>
        <taxon>Cytophagia</taxon>
        <taxon>Cytophagales</taxon>
        <taxon>Flammeovirgaceae</taxon>
        <taxon>Flammeovirga</taxon>
    </lineage>
</organism>
<feature type="domain" description="Thioredoxin" evidence="1">
    <location>
        <begin position="22"/>
        <end position="174"/>
    </location>
</feature>
<dbReference type="EMBL" id="CP034563">
    <property type="protein sequence ID" value="AZQ65151.1"/>
    <property type="molecule type" value="Genomic_DNA"/>
</dbReference>
<dbReference type="InterPro" id="IPR012336">
    <property type="entry name" value="Thioredoxin-like_fold"/>
</dbReference>
<accession>A0A3Q9FSU3</accession>